<reference evidence="1" key="1">
    <citation type="submission" date="2020-02" db="EMBL/GenBank/DDBJ databases">
        <authorList>
            <person name="Meier V. D."/>
        </authorList>
    </citation>
    <scope>NUCLEOTIDE SEQUENCE</scope>
    <source>
        <strain evidence="1">AVDCRST_MAG36</strain>
    </source>
</reference>
<dbReference type="EMBL" id="CADCUH010000179">
    <property type="protein sequence ID" value="CAA9362542.1"/>
    <property type="molecule type" value="Genomic_DNA"/>
</dbReference>
<dbReference type="PANTHER" id="PTHR11669:SF8">
    <property type="entry name" value="DNA POLYMERASE III SUBUNIT DELTA"/>
    <property type="match status" value="1"/>
</dbReference>
<dbReference type="InterPro" id="IPR050238">
    <property type="entry name" value="DNA_Rep/Repair_Clamp_Loader"/>
</dbReference>
<dbReference type="InterPro" id="IPR027417">
    <property type="entry name" value="P-loop_NTPase"/>
</dbReference>
<dbReference type="EC" id="2.7.7.7" evidence="1"/>
<evidence type="ECO:0000313" key="1">
    <source>
        <dbReference type="EMBL" id="CAA9362542.1"/>
    </source>
</evidence>
<dbReference type="Pfam" id="PF13177">
    <property type="entry name" value="DNA_pol3_delta2"/>
    <property type="match status" value="1"/>
</dbReference>
<accession>A0A6J4MMZ3</accession>
<dbReference type="NCBIfam" id="NF005926">
    <property type="entry name" value="PRK07940.1"/>
    <property type="match status" value="1"/>
</dbReference>
<dbReference type="GO" id="GO:0006261">
    <property type="term" value="P:DNA-templated DNA replication"/>
    <property type="evidence" value="ECO:0007669"/>
    <property type="project" value="TreeGrafter"/>
</dbReference>
<name>A0A6J4MMZ3_9ACTN</name>
<dbReference type="GO" id="GO:0003887">
    <property type="term" value="F:DNA-directed DNA polymerase activity"/>
    <property type="evidence" value="ECO:0007669"/>
    <property type="project" value="UniProtKB-EC"/>
</dbReference>
<proteinExistence type="predicted"/>
<gene>
    <name evidence="1" type="ORF">AVDCRST_MAG36-2758</name>
</gene>
<keyword evidence="1" id="KW-0548">Nucleotidyltransferase</keyword>
<protein>
    <submittedName>
        <fullName evidence="1">DNA polymerase III delta prime subunit</fullName>
        <ecNumber evidence="1">2.7.7.7</ecNumber>
    </submittedName>
</protein>
<dbReference type="PANTHER" id="PTHR11669">
    <property type="entry name" value="REPLICATION FACTOR C / DNA POLYMERASE III GAMMA-TAU SUBUNIT"/>
    <property type="match status" value="1"/>
</dbReference>
<dbReference type="SUPFAM" id="SSF52540">
    <property type="entry name" value="P-loop containing nucleoside triphosphate hydrolases"/>
    <property type="match status" value="1"/>
</dbReference>
<keyword evidence="1" id="KW-0808">Transferase</keyword>
<dbReference type="Gene3D" id="3.40.50.300">
    <property type="entry name" value="P-loop containing nucleotide triphosphate hydrolases"/>
    <property type="match status" value="1"/>
</dbReference>
<dbReference type="AlphaFoldDB" id="A0A6J4MMZ3"/>
<organism evidence="1">
    <name type="scientific">uncultured Nocardioidaceae bacterium</name>
    <dbReference type="NCBI Taxonomy" id="253824"/>
    <lineage>
        <taxon>Bacteria</taxon>
        <taxon>Bacillati</taxon>
        <taxon>Actinomycetota</taxon>
        <taxon>Actinomycetes</taxon>
        <taxon>Propionibacteriales</taxon>
        <taxon>Nocardioidaceae</taxon>
        <taxon>environmental samples</taxon>
    </lineage>
</organism>
<sequence>MSVWDALVGQRAVAATLRAAAAGDGMTHAWLLTGPPGSGRSNAAIAFAAALQCEDAGCGECHSCRETLAGSHPDVTVRRTDKVVISVDDARQWVRDAALMPVRDRWQVIVVEDSDRLHERANNALLKAIEEPGATTVWVLCAPHAEDVLPTIRSRTRHVTLGTPTTAEVAEFLVTRHGVAPALAAHAARASQGHIGRARALAEDEGTRNRRREVVAMPAGLTTLGACMTAATNLVDIATQEAAAQTERVGAREVQDLETLYGDDRKAKSSRAYKAAAGELARTQKQRERRAVLDVLDRSLMDLLSVYRDVLQVQLRGRSTLVNEEQRGQVEELARHTTPEDNLRRIDAVHEAREQMAEFNTPPLLAMEAMMIALRT</sequence>